<keyword evidence="1" id="KW-0472">Membrane</keyword>
<evidence type="ECO:0000256" key="1">
    <source>
        <dbReference type="SAM" id="Phobius"/>
    </source>
</evidence>
<dbReference type="RefSeq" id="WP_156149433.1">
    <property type="nucleotide sequence ID" value="NZ_FTLX01000004.1"/>
</dbReference>
<dbReference type="AlphaFoldDB" id="A0A1N6WSK6"/>
<evidence type="ECO:0000313" key="2">
    <source>
        <dbReference type="EMBL" id="SIQ93035.1"/>
    </source>
</evidence>
<sequence length="58" mass="6578">MDGLVVVLLFGIIIVIGLILIYFIRGSFDSTDHNRVDNIPDDHDSFINPRDPSHDKKL</sequence>
<proteinExistence type="predicted"/>
<dbReference type="EMBL" id="FTLX01000004">
    <property type="protein sequence ID" value="SIQ93035.1"/>
    <property type="molecule type" value="Genomic_DNA"/>
</dbReference>
<organism evidence="2 3">
    <name type="scientific">Domibacillus enclensis</name>
    <dbReference type="NCBI Taxonomy" id="1017273"/>
    <lineage>
        <taxon>Bacteria</taxon>
        <taxon>Bacillati</taxon>
        <taxon>Bacillota</taxon>
        <taxon>Bacilli</taxon>
        <taxon>Bacillales</taxon>
        <taxon>Bacillaceae</taxon>
        <taxon>Domibacillus</taxon>
    </lineage>
</organism>
<keyword evidence="1" id="KW-0812">Transmembrane</keyword>
<name>A0A1N6WSK6_9BACI</name>
<gene>
    <name evidence="2" type="ORF">SAMN05443094_104264</name>
</gene>
<feature type="transmembrane region" description="Helical" evidence="1">
    <location>
        <begin position="6"/>
        <end position="24"/>
    </location>
</feature>
<dbReference type="Proteomes" id="UP000186385">
    <property type="component" value="Unassembled WGS sequence"/>
</dbReference>
<evidence type="ECO:0000313" key="3">
    <source>
        <dbReference type="Proteomes" id="UP000186385"/>
    </source>
</evidence>
<evidence type="ECO:0008006" key="4">
    <source>
        <dbReference type="Google" id="ProtNLM"/>
    </source>
</evidence>
<protein>
    <recommendedName>
        <fullName evidence="4">Tumour necrosis factor receptor superfamily member 19</fullName>
    </recommendedName>
</protein>
<reference evidence="2 3" key="1">
    <citation type="submission" date="2017-01" db="EMBL/GenBank/DDBJ databases">
        <authorList>
            <person name="Mah S.A."/>
            <person name="Swanson W.J."/>
            <person name="Moy G.W."/>
            <person name="Vacquier V.D."/>
        </authorList>
    </citation>
    <scope>NUCLEOTIDE SEQUENCE [LARGE SCALE GENOMIC DNA]</scope>
    <source>
        <strain evidence="2 3">NIO-1016</strain>
    </source>
</reference>
<keyword evidence="1" id="KW-1133">Transmembrane helix</keyword>
<accession>A0A1N6WSK6</accession>